<reference evidence="1" key="1">
    <citation type="submission" date="2021-01" db="EMBL/GenBank/DDBJ databases">
        <authorList>
            <person name="Lovell J.T."/>
            <person name="Bentley N."/>
            <person name="Bhattarai G."/>
            <person name="Jenkins J.W."/>
            <person name="Sreedasyam A."/>
            <person name="Alarcon Y."/>
            <person name="Bock C."/>
            <person name="Boston L."/>
            <person name="Carlson J."/>
            <person name="Cervantes K."/>
            <person name="Clermont K."/>
            <person name="Krom N."/>
            <person name="Kubenka K."/>
            <person name="Mamidi S."/>
            <person name="Mattison C."/>
            <person name="Monteros M."/>
            <person name="Pisani C."/>
            <person name="Plott C."/>
            <person name="Rajasekar S."/>
            <person name="Rhein H.S."/>
            <person name="Rohla C."/>
            <person name="Song M."/>
            <person name="Hilaire R.S."/>
            <person name="Shu S."/>
            <person name="Wells L."/>
            <person name="Wang X."/>
            <person name="Webber J."/>
            <person name="Heerema R.J."/>
            <person name="Klein P."/>
            <person name="Conner P."/>
            <person name="Grauke L."/>
            <person name="Grimwood J."/>
            <person name="Schmutz J."/>
            <person name="Randall J.J."/>
        </authorList>
    </citation>
    <scope>NUCLEOTIDE SEQUENCE</scope>
    <source>
        <tissue evidence="1">Leaf</tissue>
    </source>
</reference>
<protein>
    <submittedName>
        <fullName evidence="1">Uncharacterized protein</fullName>
    </submittedName>
</protein>
<name>A0A922E6P1_CARIL</name>
<dbReference type="EMBL" id="CM031833">
    <property type="protein sequence ID" value="KAG6696761.1"/>
    <property type="molecule type" value="Genomic_DNA"/>
</dbReference>
<gene>
    <name evidence="1" type="ORF">I3842_09G165500</name>
</gene>
<evidence type="ECO:0000313" key="2">
    <source>
        <dbReference type="Proteomes" id="UP000811246"/>
    </source>
</evidence>
<comment type="caution">
    <text evidence="1">The sequence shown here is derived from an EMBL/GenBank/DDBJ whole genome shotgun (WGS) entry which is preliminary data.</text>
</comment>
<organism evidence="1 2">
    <name type="scientific">Carya illinoinensis</name>
    <name type="common">Pecan</name>
    <dbReference type="NCBI Taxonomy" id="32201"/>
    <lineage>
        <taxon>Eukaryota</taxon>
        <taxon>Viridiplantae</taxon>
        <taxon>Streptophyta</taxon>
        <taxon>Embryophyta</taxon>
        <taxon>Tracheophyta</taxon>
        <taxon>Spermatophyta</taxon>
        <taxon>Magnoliopsida</taxon>
        <taxon>eudicotyledons</taxon>
        <taxon>Gunneridae</taxon>
        <taxon>Pentapetalae</taxon>
        <taxon>rosids</taxon>
        <taxon>fabids</taxon>
        <taxon>Fagales</taxon>
        <taxon>Juglandaceae</taxon>
        <taxon>Carya</taxon>
    </lineage>
</organism>
<proteinExistence type="predicted"/>
<dbReference type="AlphaFoldDB" id="A0A922E6P1"/>
<sequence length="51" mass="5889">MGIGEESTEKKLKVKAKLMDLRQKMILPVRRVWIAISAHVKSCKNVPRNRT</sequence>
<accession>A0A922E6P1</accession>
<evidence type="ECO:0000313" key="1">
    <source>
        <dbReference type="EMBL" id="KAG6696761.1"/>
    </source>
</evidence>
<dbReference type="Proteomes" id="UP000811246">
    <property type="component" value="Chromosome 9"/>
</dbReference>